<reference evidence="4 5" key="1">
    <citation type="journal article" date="2020" name="J Geophys Res Biogeosci">
        <title>Magnetotaxis as an Adaptation to Enable Bacterial Shuttling of Microbial Sulfur and Sulfur Cycling Across Aquatic Oxic#Anoxic Interfaces.</title>
        <authorList>
            <person name="Li J."/>
            <person name="Liu P."/>
            <person name="Wang J."/>
            <person name="Roberts A.P."/>
            <person name="Pan Y."/>
        </authorList>
    </citation>
    <scope>NUCLEOTIDE SEQUENCE [LARGE SCALE GENOMIC DNA]</scope>
    <source>
        <strain evidence="4 5">MYR-1_YQ</strain>
    </source>
</reference>
<sequence length="153" mass="16895">MKDIRARDICSRDIVAVTPNTTIEALGRLFIERDISGAPVIGEDGLLYGVVTENDLISTEKSFHIPTIINIFDSIIPIHGDAYIEREITKMAATIVDDICVRDVVTVEEDTSLQEIADIMVEQKIHLLPVLKNGKLTGIIGKKDVIRAIATNR</sequence>
<dbReference type="SMART" id="SM00116">
    <property type="entry name" value="CBS"/>
    <property type="match status" value="2"/>
</dbReference>
<dbReference type="EMBL" id="JABXWD010000080">
    <property type="protein sequence ID" value="MBV6341189.1"/>
    <property type="molecule type" value="Genomic_DNA"/>
</dbReference>
<dbReference type="Pfam" id="PF00571">
    <property type="entry name" value="CBS"/>
    <property type="match status" value="2"/>
</dbReference>
<evidence type="ECO:0000313" key="4">
    <source>
        <dbReference type="EMBL" id="MBV6341189.1"/>
    </source>
</evidence>
<accession>A0ABS6RX27</accession>
<dbReference type="PROSITE" id="PS51371">
    <property type="entry name" value="CBS"/>
    <property type="match status" value="2"/>
</dbReference>
<dbReference type="PANTHER" id="PTHR43080">
    <property type="entry name" value="CBS DOMAIN-CONTAINING PROTEIN CBSX3, MITOCHONDRIAL"/>
    <property type="match status" value="1"/>
</dbReference>
<evidence type="ECO:0000313" key="5">
    <source>
        <dbReference type="Proteomes" id="UP001196980"/>
    </source>
</evidence>
<dbReference type="PANTHER" id="PTHR43080:SF26">
    <property type="entry name" value="REGULATORY PROTEIN"/>
    <property type="match status" value="1"/>
</dbReference>
<proteinExistence type="predicted"/>
<feature type="domain" description="CBS" evidence="3">
    <location>
        <begin position="10"/>
        <end position="67"/>
    </location>
</feature>
<comment type="caution">
    <text evidence="4">The sequence shown here is derived from an EMBL/GenBank/DDBJ whole genome shotgun (WGS) entry which is preliminary data.</text>
</comment>
<dbReference type="SUPFAM" id="SSF54631">
    <property type="entry name" value="CBS-domain pair"/>
    <property type="match status" value="1"/>
</dbReference>
<dbReference type="InterPro" id="IPR051257">
    <property type="entry name" value="Diverse_CBS-Domain"/>
</dbReference>
<dbReference type="InterPro" id="IPR000644">
    <property type="entry name" value="CBS_dom"/>
</dbReference>
<name>A0ABS6RX27_9BACT</name>
<evidence type="ECO:0000256" key="1">
    <source>
        <dbReference type="ARBA" id="ARBA00023122"/>
    </source>
</evidence>
<feature type="domain" description="CBS" evidence="3">
    <location>
        <begin position="100"/>
        <end position="153"/>
    </location>
</feature>
<gene>
    <name evidence="4" type="ORF">HWQ67_06285</name>
</gene>
<protein>
    <submittedName>
        <fullName evidence="4">CBS domain-containing protein</fullName>
    </submittedName>
</protein>
<evidence type="ECO:0000259" key="3">
    <source>
        <dbReference type="PROSITE" id="PS51371"/>
    </source>
</evidence>
<evidence type="ECO:0000256" key="2">
    <source>
        <dbReference type="PROSITE-ProRule" id="PRU00703"/>
    </source>
</evidence>
<dbReference type="Gene3D" id="3.10.580.10">
    <property type="entry name" value="CBS-domain"/>
    <property type="match status" value="1"/>
</dbReference>
<dbReference type="RefSeq" id="WP_218251816.1">
    <property type="nucleotide sequence ID" value="NZ_JABXWD010000080.1"/>
</dbReference>
<dbReference type="InterPro" id="IPR046342">
    <property type="entry name" value="CBS_dom_sf"/>
</dbReference>
<dbReference type="Proteomes" id="UP001196980">
    <property type="component" value="Unassembled WGS sequence"/>
</dbReference>
<keyword evidence="1 2" id="KW-0129">CBS domain</keyword>
<keyword evidence="5" id="KW-1185">Reference proteome</keyword>
<dbReference type="CDD" id="cd04586">
    <property type="entry name" value="CBS_pair_BON_assoc"/>
    <property type="match status" value="1"/>
</dbReference>
<organism evidence="4 5">
    <name type="scientific">Candidatus Magnetobacterium casense</name>
    <dbReference type="NCBI Taxonomy" id="1455061"/>
    <lineage>
        <taxon>Bacteria</taxon>
        <taxon>Pseudomonadati</taxon>
        <taxon>Nitrospirota</taxon>
        <taxon>Thermodesulfovibrionia</taxon>
        <taxon>Thermodesulfovibrionales</taxon>
        <taxon>Candidatus Magnetobacteriaceae</taxon>
        <taxon>Candidatus Magnetobacterium</taxon>
    </lineage>
</organism>